<keyword evidence="2" id="KW-1185">Reference proteome</keyword>
<gene>
    <name evidence="1" type="ORF">LEP1GSC179_2160</name>
</gene>
<dbReference type="EMBL" id="AHON02000042">
    <property type="protein sequence ID" value="EKO33923.1"/>
    <property type="molecule type" value="Genomic_DNA"/>
</dbReference>
<evidence type="ECO:0000313" key="1">
    <source>
        <dbReference type="EMBL" id="EKO33923.1"/>
    </source>
</evidence>
<evidence type="ECO:0000313" key="2">
    <source>
        <dbReference type="Proteomes" id="UP000006329"/>
    </source>
</evidence>
<proteinExistence type="predicted"/>
<comment type="caution">
    <text evidence="1">The sequence shown here is derived from an EMBL/GenBank/DDBJ whole genome shotgun (WGS) entry which is preliminary data.</text>
</comment>
<accession>A0A0E2BF12</accession>
<dbReference type="AlphaFoldDB" id="A0A0E2BF12"/>
<protein>
    <submittedName>
        <fullName evidence="1">Uncharacterized protein</fullName>
    </submittedName>
</protein>
<name>A0A0E2BF12_9LEPT</name>
<sequence>MSLGKFRTILRSYFKWETKGHAAIVHSFSIQLLKVGVPTNYVSLRSFYGLKELFYDKNTRIAIAILWEFLHLGQTLAFLRRTHVNLLKSKEQNCSRRNPFSRSFIQNFCVRFVYSY</sequence>
<organism evidence="1 2">
    <name type="scientific">Leptospira santarosai str. MOR084</name>
    <dbReference type="NCBI Taxonomy" id="1049984"/>
    <lineage>
        <taxon>Bacteria</taxon>
        <taxon>Pseudomonadati</taxon>
        <taxon>Spirochaetota</taxon>
        <taxon>Spirochaetia</taxon>
        <taxon>Leptospirales</taxon>
        <taxon>Leptospiraceae</taxon>
        <taxon>Leptospira</taxon>
    </lineage>
</organism>
<reference evidence="1" key="1">
    <citation type="submission" date="2012-10" db="EMBL/GenBank/DDBJ databases">
        <authorList>
            <person name="Harkins D.M."/>
            <person name="Durkin A.S."/>
            <person name="Brinkac L.M."/>
            <person name="Haft D.H."/>
            <person name="Selengut J.D."/>
            <person name="Sanka R."/>
            <person name="DePew J."/>
            <person name="Purushe J."/>
            <person name="Matthias M.A."/>
            <person name="Vinetz J.M."/>
            <person name="Sutton G.G."/>
            <person name="Nierman W.C."/>
            <person name="Fouts D.E."/>
        </authorList>
    </citation>
    <scope>NUCLEOTIDE SEQUENCE [LARGE SCALE GENOMIC DNA]</scope>
    <source>
        <strain evidence="1">MOR084</strain>
    </source>
</reference>
<dbReference type="Proteomes" id="UP000006329">
    <property type="component" value="Unassembled WGS sequence"/>
</dbReference>